<feature type="compositionally biased region" description="Polar residues" evidence="1">
    <location>
        <begin position="478"/>
        <end position="487"/>
    </location>
</feature>
<feature type="compositionally biased region" description="Polar residues" evidence="1">
    <location>
        <begin position="394"/>
        <end position="410"/>
    </location>
</feature>
<organism evidence="2 3">
    <name type="scientific">Dryococelus australis</name>
    <dbReference type="NCBI Taxonomy" id="614101"/>
    <lineage>
        <taxon>Eukaryota</taxon>
        <taxon>Metazoa</taxon>
        <taxon>Ecdysozoa</taxon>
        <taxon>Arthropoda</taxon>
        <taxon>Hexapoda</taxon>
        <taxon>Insecta</taxon>
        <taxon>Pterygota</taxon>
        <taxon>Neoptera</taxon>
        <taxon>Polyneoptera</taxon>
        <taxon>Phasmatodea</taxon>
        <taxon>Verophasmatodea</taxon>
        <taxon>Anareolatae</taxon>
        <taxon>Phasmatidae</taxon>
        <taxon>Eurycanthinae</taxon>
        <taxon>Dryococelus</taxon>
    </lineage>
</organism>
<gene>
    <name evidence="2" type="ORF">PR048_032918</name>
</gene>
<dbReference type="EMBL" id="JARBHB010000016">
    <property type="protein sequence ID" value="KAJ8867056.1"/>
    <property type="molecule type" value="Genomic_DNA"/>
</dbReference>
<protein>
    <submittedName>
        <fullName evidence="2">Uncharacterized protein</fullName>
    </submittedName>
</protein>
<feature type="compositionally biased region" description="Polar residues" evidence="1">
    <location>
        <begin position="434"/>
        <end position="445"/>
    </location>
</feature>
<evidence type="ECO:0000256" key="1">
    <source>
        <dbReference type="SAM" id="MobiDB-lite"/>
    </source>
</evidence>
<feature type="compositionally biased region" description="Polar residues" evidence="1">
    <location>
        <begin position="374"/>
        <end position="387"/>
    </location>
</feature>
<feature type="region of interest" description="Disordered" evidence="1">
    <location>
        <begin position="371"/>
        <end position="612"/>
    </location>
</feature>
<feature type="compositionally biased region" description="Basic residues" evidence="1">
    <location>
        <begin position="143"/>
        <end position="153"/>
    </location>
</feature>
<feature type="compositionally biased region" description="Basic and acidic residues" evidence="1">
    <location>
        <begin position="120"/>
        <end position="131"/>
    </location>
</feature>
<feature type="region of interest" description="Disordered" evidence="1">
    <location>
        <begin position="168"/>
        <end position="210"/>
    </location>
</feature>
<evidence type="ECO:0000313" key="3">
    <source>
        <dbReference type="Proteomes" id="UP001159363"/>
    </source>
</evidence>
<evidence type="ECO:0000313" key="2">
    <source>
        <dbReference type="EMBL" id="KAJ8867056.1"/>
    </source>
</evidence>
<sequence length="669" mass="72176">MASPLRPRRRRTTCEDEGNCRMSLTSCRDGKMIVGSEISAYGTMPLVGGFSRGLPVPFAFSFLHCSILNSFTLIGSQNLAVKSRPKSLRSLRGSLSNNRFRYEISTPMRVIEASMEQLRNERTGETGDPRENPPTNGIVRHDSHMRKLGVTRPGVRVRGRRRKGICGTGGWTVGALSPVDREPRAGVAELSRASPSDPTRQRSRDSGRRHRFIRVDAVADGASLRTISLADTSRHLRKGRWRGLPSSKASLCSATNCSRPSSRVGVSPMPGGPWWARGPMVTTALYNVLLLCVVKGALQELKLFANPGAAEVQCDNSMKNVGNPFASGRLLTYSPIGSLPNREHYSARSSQSAETPSSSMVSARGLILQPAAPHSSQRPHTPANSPILQPMAPHSSQRPHTPANGSTLQPTAPYFSQRPHYTASGPILPPAAPYSSQRPHTTASGPTLHPAAPHYSQRPHTPASGPILQPTAPYYSQRPHTTASGPTLQPAAPHSSQRPHNPASGPILQPMAPHSSQRPHTPASGPILQPTAPYSSQRPHTPVSGPILQPAAPHSIQRPHTTASGPILQPAAPYYSQRPHTPASGPTLQPAAPHSSQRPHITANGPILQPAAPYYSQRPHTLASGLHHRPLRRLGQAAPLPRSAEFVDSPLPYQYQARPDDYSSLYSII</sequence>
<feature type="region of interest" description="Disordered" evidence="1">
    <location>
        <begin position="342"/>
        <end position="361"/>
    </location>
</feature>
<reference evidence="2 3" key="1">
    <citation type="submission" date="2023-02" db="EMBL/GenBank/DDBJ databases">
        <title>LHISI_Scaffold_Assembly.</title>
        <authorList>
            <person name="Stuart O.P."/>
            <person name="Cleave R."/>
            <person name="Magrath M.J.L."/>
            <person name="Mikheyev A.S."/>
        </authorList>
    </citation>
    <scope>NUCLEOTIDE SEQUENCE [LARGE SCALE GENOMIC DNA]</scope>
    <source>
        <strain evidence="2">Daus_M_001</strain>
        <tissue evidence="2">Leg muscle</tissue>
    </source>
</reference>
<accession>A0ABQ9G6F1</accession>
<keyword evidence="3" id="KW-1185">Reference proteome</keyword>
<proteinExistence type="predicted"/>
<comment type="caution">
    <text evidence="2">The sequence shown here is derived from an EMBL/GenBank/DDBJ whole genome shotgun (WGS) entry which is preliminary data.</text>
</comment>
<name>A0ABQ9G6F1_9NEOP</name>
<feature type="compositionally biased region" description="Polar residues" evidence="1">
    <location>
        <begin position="347"/>
        <end position="361"/>
    </location>
</feature>
<dbReference type="Proteomes" id="UP001159363">
    <property type="component" value="Chromosome 15"/>
</dbReference>
<feature type="region of interest" description="Disordered" evidence="1">
    <location>
        <begin position="120"/>
        <end position="153"/>
    </location>
</feature>